<reference evidence="7 8" key="1">
    <citation type="submission" date="2023-11" db="EMBL/GenBank/DDBJ databases">
        <title>Actinomadura monticuli sp. nov., isolated from volcanic ash.</title>
        <authorList>
            <person name="Lee S.D."/>
            <person name="Yang H."/>
            <person name="Kim I.S."/>
        </authorList>
    </citation>
    <scope>NUCLEOTIDE SEQUENCE [LARGE SCALE GENOMIC DNA]</scope>
    <source>
        <strain evidence="7 8">DLS-62</strain>
    </source>
</reference>
<proteinExistence type="inferred from homology"/>
<keyword evidence="4" id="KW-0804">Transcription</keyword>
<keyword evidence="3 5" id="KW-0238">DNA-binding</keyword>
<feature type="domain" description="OmpR/PhoB-type" evidence="6">
    <location>
        <begin position="1"/>
        <end position="94"/>
    </location>
</feature>
<dbReference type="EMBL" id="JAXCEI010000002">
    <property type="protein sequence ID" value="MFA1538226.1"/>
    <property type="molecule type" value="Genomic_DNA"/>
</dbReference>
<dbReference type="SMART" id="SM01043">
    <property type="entry name" value="BTAD"/>
    <property type="match status" value="1"/>
</dbReference>
<keyword evidence="2" id="KW-0805">Transcription regulation</keyword>
<dbReference type="SUPFAM" id="SSF46894">
    <property type="entry name" value="C-terminal effector domain of the bipartite response regulators"/>
    <property type="match status" value="1"/>
</dbReference>
<evidence type="ECO:0000256" key="3">
    <source>
        <dbReference type="ARBA" id="ARBA00023125"/>
    </source>
</evidence>
<dbReference type="SUPFAM" id="SSF48452">
    <property type="entry name" value="TPR-like"/>
    <property type="match status" value="1"/>
</dbReference>
<comment type="caution">
    <text evidence="7">The sequence shown here is derived from an EMBL/GenBank/DDBJ whole genome shotgun (WGS) entry which is preliminary data.</text>
</comment>
<evidence type="ECO:0000259" key="6">
    <source>
        <dbReference type="PROSITE" id="PS51755"/>
    </source>
</evidence>
<keyword evidence="8" id="KW-1185">Reference proteome</keyword>
<accession>A0ABV4Q4Y7</accession>
<dbReference type="InterPro" id="IPR005158">
    <property type="entry name" value="BTAD"/>
</dbReference>
<evidence type="ECO:0000256" key="1">
    <source>
        <dbReference type="ARBA" id="ARBA00005820"/>
    </source>
</evidence>
<dbReference type="Pfam" id="PF00486">
    <property type="entry name" value="Trans_reg_C"/>
    <property type="match status" value="1"/>
</dbReference>
<dbReference type="CDD" id="cd15831">
    <property type="entry name" value="BTAD"/>
    <property type="match status" value="1"/>
</dbReference>
<evidence type="ECO:0000256" key="4">
    <source>
        <dbReference type="ARBA" id="ARBA00023163"/>
    </source>
</evidence>
<dbReference type="RefSeq" id="WP_371947566.1">
    <property type="nucleotide sequence ID" value="NZ_JAXCEI010000002.1"/>
</dbReference>
<dbReference type="InterPro" id="IPR036388">
    <property type="entry name" value="WH-like_DNA-bd_sf"/>
</dbReference>
<protein>
    <submittedName>
        <fullName evidence="7">AfsR/SARP family transcriptional regulator</fullName>
    </submittedName>
</protein>
<evidence type="ECO:0000256" key="5">
    <source>
        <dbReference type="PROSITE-ProRule" id="PRU01091"/>
    </source>
</evidence>
<dbReference type="InterPro" id="IPR001867">
    <property type="entry name" value="OmpR/PhoB-type_DNA-bd"/>
</dbReference>
<dbReference type="Proteomes" id="UP001569963">
    <property type="component" value="Unassembled WGS sequence"/>
</dbReference>
<evidence type="ECO:0000313" key="7">
    <source>
        <dbReference type="EMBL" id="MFA1538226.1"/>
    </source>
</evidence>
<dbReference type="Gene3D" id="1.25.40.10">
    <property type="entry name" value="Tetratricopeptide repeat domain"/>
    <property type="match status" value="1"/>
</dbReference>
<feature type="DNA-binding region" description="OmpR/PhoB-type" evidence="5">
    <location>
        <begin position="1"/>
        <end position="94"/>
    </location>
</feature>
<dbReference type="PANTHER" id="PTHR35807:SF1">
    <property type="entry name" value="TRANSCRIPTIONAL REGULATOR REDD"/>
    <property type="match status" value="1"/>
</dbReference>
<name>A0ABV4Q4Y7_9ACTN</name>
<dbReference type="InterPro" id="IPR016032">
    <property type="entry name" value="Sig_transdc_resp-reg_C-effctor"/>
</dbReference>
<dbReference type="Gene3D" id="1.10.10.10">
    <property type="entry name" value="Winged helix-like DNA-binding domain superfamily/Winged helix DNA-binding domain"/>
    <property type="match status" value="1"/>
</dbReference>
<organism evidence="7 8">
    <name type="scientific">Actinomadura monticuli</name>
    <dbReference type="NCBI Taxonomy" id="3097367"/>
    <lineage>
        <taxon>Bacteria</taxon>
        <taxon>Bacillati</taxon>
        <taxon>Actinomycetota</taxon>
        <taxon>Actinomycetes</taxon>
        <taxon>Streptosporangiales</taxon>
        <taxon>Thermomonosporaceae</taxon>
        <taxon>Actinomadura</taxon>
    </lineage>
</organism>
<comment type="similarity">
    <text evidence="1">Belongs to the AfsR/DnrI/RedD regulatory family.</text>
</comment>
<dbReference type="InterPro" id="IPR011990">
    <property type="entry name" value="TPR-like_helical_dom_sf"/>
</dbReference>
<dbReference type="InterPro" id="IPR051677">
    <property type="entry name" value="AfsR-DnrI-RedD_regulator"/>
</dbReference>
<sequence length="256" mass="29330">MRYEVLGPVRLVDGADRSAISARKIETVLTVLLIRSDQVVPLDQLITEIWDEAPPRRAMAGLHVYISQVRKFLDRPGRTGSPVVTRAPGYLLRKGDDEIDFHQFRAAVDRGRRLMRERRHEEAAACLEAALGLWRGPVLGDQRGGPIIEGFVTWMTESRLECLEILAEAYLRLGRHREVIGRLYSLVTENPLREVYYRQLMLALYRSERQADALEVYRSARQTLRDELGLEPCRALRDLQRAILTADERLDLRAAS</sequence>
<dbReference type="PANTHER" id="PTHR35807">
    <property type="entry name" value="TRANSCRIPTIONAL REGULATOR REDD-RELATED"/>
    <property type="match status" value="1"/>
</dbReference>
<gene>
    <name evidence="7" type="ORF">SM611_04725</name>
</gene>
<dbReference type="Pfam" id="PF03704">
    <property type="entry name" value="BTAD"/>
    <property type="match status" value="1"/>
</dbReference>
<dbReference type="PROSITE" id="PS51755">
    <property type="entry name" value="OMPR_PHOB"/>
    <property type="match status" value="1"/>
</dbReference>
<evidence type="ECO:0000256" key="2">
    <source>
        <dbReference type="ARBA" id="ARBA00023015"/>
    </source>
</evidence>
<evidence type="ECO:0000313" key="8">
    <source>
        <dbReference type="Proteomes" id="UP001569963"/>
    </source>
</evidence>
<dbReference type="SMART" id="SM00862">
    <property type="entry name" value="Trans_reg_C"/>
    <property type="match status" value="1"/>
</dbReference>